<sequence>MTQGNSPVIVTDDPTLLARLRSRYEELGSHKLAEYAFTLGLFPPHHRKGATDSISEYWPPGADTSAPGLLVWDSTFTDAFEEHDDEDDEDDEDDDPWGSAGPPGSAGGDVTSRNGGWTL</sequence>
<dbReference type="EMBL" id="VLLL01000007">
    <property type="protein sequence ID" value="TWJ10805.1"/>
    <property type="molecule type" value="Genomic_DNA"/>
</dbReference>
<evidence type="ECO:0000313" key="3">
    <source>
        <dbReference type="Proteomes" id="UP000321617"/>
    </source>
</evidence>
<comment type="caution">
    <text evidence="2">The sequence shown here is derived from an EMBL/GenBank/DDBJ whole genome shotgun (WGS) entry which is preliminary data.</text>
</comment>
<feature type="region of interest" description="Disordered" evidence="1">
    <location>
        <begin position="49"/>
        <end position="68"/>
    </location>
</feature>
<dbReference type="Proteomes" id="UP000321617">
    <property type="component" value="Unassembled WGS sequence"/>
</dbReference>
<organism evidence="2 3">
    <name type="scientific">Stackebrandtia albiflava</name>
    <dbReference type="NCBI Taxonomy" id="406432"/>
    <lineage>
        <taxon>Bacteria</taxon>
        <taxon>Bacillati</taxon>
        <taxon>Actinomycetota</taxon>
        <taxon>Actinomycetes</taxon>
        <taxon>Glycomycetales</taxon>
        <taxon>Glycomycetaceae</taxon>
        <taxon>Stackebrandtia</taxon>
    </lineage>
</organism>
<evidence type="ECO:0000313" key="2">
    <source>
        <dbReference type="EMBL" id="TWJ10805.1"/>
    </source>
</evidence>
<proteinExistence type="predicted"/>
<dbReference type="AlphaFoldDB" id="A0A562UYX1"/>
<accession>A0A562UYX1</accession>
<evidence type="ECO:0000256" key="1">
    <source>
        <dbReference type="SAM" id="MobiDB-lite"/>
    </source>
</evidence>
<reference evidence="2 3" key="1">
    <citation type="journal article" date="2013" name="Stand. Genomic Sci.">
        <title>Genomic Encyclopedia of Type Strains, Phase I: The one thousand microbial genomes (KMG-I) project.</title>
        <authorList>
            <person name="Kyrpides N.C."/>
            <person name="Woyke T."/>
            <person name="Eisen J.A."/>
            <person name="Garrity G."/>
            <person name="Lilburn T.G."/>
            <person name="Beck B.J."/>
            <person name="Whitman W.B."/>
            <person name="Hugenholtz P."/>
            <person name="Klenk H.P."/>
        </authorList>
    </citation>
    <scope>NUCLEOTIDE SEQUENCE [LARGE SCALE GENOMIC DNA]</scope>
    <source>
        <strain evidence="2 3">DSM 45044</strain>
    </source>
</reference>
<protein>
    <submittedName>
        <fullName evidence="2">Uncharacterized protein</fullName>
    </submittedName>
</protein>
<name>A0A562UYX1_9ACTN</name>
<feature type="region of interest" description="Disordered" evidence="1">
    <location>
        <begin position="73"/>
        <end position="119"/>
    </location>
</feature>
<feature type="compositionally biased region" description="Acidic residues" evidence="1">
    <location>
        <begin position="79"/>
        <end position="96"/>
    </location>
</feature>
<gene>
    <name evidence="2" type="ORF">LX16_4229</name>
</gene>
<keyword evidence="3" id="KW-1185">Reference proteome</keyword>